<comment type="caution">
    <text evidence="9">The sequence shown here is derived from an EMBL/GenBank/DDBJ whole genome shotgun (WGS) entry which is preliminary data.</text>
</comment>
<dbReference type="InterPro" id="IPR009459">
    <property type="entry name" value="MucBP_dom"/>
</dbReference>
<keyword evidence="2" id="KW-0964">Secreted</keyword>
<dbReference type="InterPro" id="IPR019931">
    <property type="entry name" value="LPXTG_anchor"/>
</dbReference>
<dbReference type="NCBIfam" id="TIGR01167">
    <property type="entry name" value="LPXTG_anchor"/>
    <property type="match status" value="1"/>
</dbReference>
<evidence type="ECO:0000256" key="6">
    <source>
        <dbReference type="SAM" id="MobiDB-lite"/>
    </source>
</evidence>
<dbReference type="RefSeq" id="WP_164508690.1">
    <property type="nucleotide sequence ID" value="NZ_JBHSSK010000009.1"/>
</dbReference>
<sequence length="717" mass="76092">MIVSSNHGYIKPLSLKTHWVLAAIASGILLGGGTVTVGHADSIPDNQDSETSSPKEDTSSAPTKSAVLTSSTPSNSSSDLRNTNSDNQIDDSTNKPKTEPVTNDETTSDSHKGTTPPITPKNPVNSDTPAPVTAENTIRQPNRSALLKAATPADDQIVTIKDASLTAAVKSALGLTTTGSLTVGAIRQFKGTTLTLNLATINDMSGLDALQYLPSTALIDLTLTYSPIKSDGTASPYFDLTPLTNLRFTNLSITDYYSGYLSDDMLNQLTRIDPTKIARFALRGNIYSNDYQALQNRQLALLAPWLTIIGNNGYQLGMTPLSQIDLSGNNLSDFSPLGGIKADTQILAIGESFYSNHQVNVVIGQPVTLIPDESYGLDGQLLANGKTYSFNTADVGTYTPITNLNNGQIYFDNPQQITSASFSKYITYGQLGFIRGTTSPNIAYIKATYAGGAELIYDTRIFRLANWQASPTVTISFTDEAGSVLQNDVSLGAAAKLGETYDLTALTQLKDYQLVAGQAAKLRGVYTLDPQAVTLVFKKQALTPTTPTSPIAGFDITGNLPTPPVEDTDSTDDHGTTTAATIAQQITTQTIAATAATAPAAQTQPVSHPQQQEIATIVVNGGSADAIDDTQAALSPEQSVSKQNRVALAANVQTAQSPVVQLPITQKSPTRSNPKRTTKAQTTLPQTSDRSTSFLVLLGLASLLSLSWLGKTYVKRN</sequence>
<dbReference type="Proteomes" id="UP001596254">
    <property type="component" value="Unassembled WGS sequence"/>
</dbReference>
<gene>
    <name evidence="9" type="ORF">ACFP1G_03060</name>
</gene>
<dbReference type="Pfam" id="PF00746">
    <property type="entry name" value="Gram_pos_anchor"/>
    <property type="match status" value="1"/>
</dbReference>
<keyword evidence="5" id="KW-0572">Peptidoglycan-anchor</keyword>
<feature type="region of interest" description="Disordered" evidence="6">
    <location>
        <begin position="40"/>
        <end position="141"/>
    </location>
</feature>
<dbReference type="InterPro" id="IPR032675">
    <property type="entry name" value="LRR_dom_sf"/>
</dbReference>
<evidence type="ECO:0000256" key="4">
    <source>
        <dbReference type="ARBA" id="ARBA00022737"/>
    </source>
</evidence>
<evidence type="ECO:0000259" key="7">
    <source>
        <dbReference type="Pfam" id="PF00746"/>
    </source>
</evidence>
<feature type="compositionally biased region" description="Polar residues" evidence="6">
    <location>
        <begin position="79"/>
        <end position="91"/>
    </location>
</feature>
<feature type="compositionally biased region" description="Polar residues" evidence="6">
    <location>
        <begin position="122"/>
        <end position="141"/>
    </location>
</feature>
<dbReference type="EMBL" id="JBHSSK010000009">
    <property type="protein sequence ID" value="MFC6206457.1"/>
    <property type="molecule type" value="Genomic_DNA"/>
</dbReference>
<evidence type="ECO:0000259" key="8">
    <source>
        <dbReference type="Pfam" id="PF06458"/>
    </source>
</evidence>
<dbReference type="Gene3D" id="3.10.20.320">
    <property type="entry name" value="Putative peptidoglycan bound protein (lpxtg motif)"/>
    <property type="match status" value="1"/>
</dbReference>
<evidence type="ECO:0000256" key="5">
    <source>
        <dbReference type="ARBA" id="ARBA00023088"/>
    </source>
</evidence>
<evidence type="ECO:0000313" key="9">
    <source>
        <dbReference type="EMBL" id="MFC6206457.1"/>
    </source>
</evidence>
<keyword evidence="4" id="KW-0677">Repeat</keyword>
<evidence type="ECO:0000256" key="3">
    <source>
        <dbReference type="ARBA" id="ARBA00022729"/>
    </source>
</evidence>
<keyword evidence="3" id="KW-0732">Signal</keyword>
<accession>A0ABW1SQN7</accession>
<dbReference type="Gene3D" id="3.80.10.10">
    <property type="entry name" value="Ribonuclease Inhibitor"/>
    <property type="match status" value="1"/>
</dbReference>
<name>A0ABW1SQN7_9LACO</name>
<reference evidence="10" key="1">
    <citation type="journal article" date="2019" name="Int. J. Syst. Evol. Microbiol.">
        <title>The Global Catalogue of Microorganisms (GCM) 10K type strain sequencing project: providing services to taxonomists for standard genome sequencing and annotation.</title>
        <authorList>
            <consortium name="The Broad Institute Genomics Platform"/>
            <consortium name="The Broad Institute Genome Sequencing Center for Infectious Disease"/>
            <person name="Wu L."/>
            <person name="Ma J."/>
        </authorList>
    </citation>
    <scope>NUCLEOTIDE SEQUENCE [LARGE SCALE GENOMIC DNA]</scope>
    <source>
        <strain evidence="10">CCM 8905</strain>
    </source>
</reference>
<organism evidence="9 10">
    <name type="scientific">Levilactobacillus tongjiangensis</name>
    <dbReference type="NCBI Taxonomy" id="2486023"/>
    <lineage>
        <taxon>Bacteria</taxon>
        <taxon>Bacillati</taxon>
        <taxon>Bacillota</taxon>
        <taxon>Bacilli</taxon>
        <taxon>Lactobacillales</taxon>
        <taxon>Lactobacillaceae</taxon>
        <taxon>Levilactobacillus</taxon>
    </lineage>
</organism>
<keyword evidence="10" id="KW-1185">Reference proteome</keyword>
<proteinExistence type="predicted"/>
<feature type="domain" description="Gram-positive cocci surface proteins LPxTG" evidence="7">
    <location>
        <begin position="678"/>
        <end position="716"/>
    </location>
</feature>
<evidence type="ECO:0000256" key="1">
    <source>
        <dbReference type="ARBA" id="ARBA00022512"/>
    </source>
</evidence>
<protein>
    <submittedName>
        <fullName evidence="9">MucBP domain-containing protein</fullName>
    </submittedName>
</protein>
<feature type="compositionally biased region" description="Low complexity" evidence="6">
    <location>
        <begin position="69"/>
        <end position="78"/>
    </location>
</feature>
<feature type="region of interest" description="Disordered" evidence="6">
    <location>
        <begin position="548"/>
        <end position="575"/>
    </location>
</feature>
<evidence type="ECO:0000313" key="10">
    <source>
        <dbReference type="Proteomes" id="UP001596254"/>
    </source>
</evidence>
<feature type="region of interest" description="Disordered" evidence="6">
    <location>
        <begin position="665"/>
        <end position="686"/>
    </location>
</feature>
<evidence type="ECO:0000256" key="2">
    <source>
        <dbReference type="ARBA" id="ARBA00022525"/>
    </source>
</evidence>
<dbReference type="Pfam" id="PF06458">
    <property type="entry name" value="MucBP"/>
    <property type="match status" value="1"/>
</dbReference>
<feature type="compositionally biased region" description="Polar residues" evidence="6">
    <location>
        <begin position="59"/>
        <end position="68"/>
    </location>
</feature>
<keyword evidence="1" id="KW-0134">Cell wall</keyword>
<feature type="domain" description="MucBP" evidence="8">
    <location>
        <begin position="472"/>
        <end position="538"/>
    </location>
</feature>